<feature type="transmembrane region" description="Helical" evidence="4">
    <location>
        <begin position="258"/>
        <end position="276"/>
    </location>
</feature>
<dbReference type="InterPro" id="IPR011701">
    <property type="entry name" value="MFS"/>
</dbReference>
<evidence type="ECO:0000313" key="5">
    <source>
        <dbReference type="EMBL" id="MBU8872629.1"/>
    </source>
</evidence>
<feature type="transmembrane region" description="Helical" evidence="4">
    <location>
        <begin position="55"/>
        <end position="76"/>
    </location>
</feature>
<keyword evidence="6" id="KW-1185">Reference proteome</keyword>
<feature type="transmembrane region" description="Helical" evidence="4">
    <location>
        <begin position="341"/>
        <end position="366"/>
    </location>
</feature>
<feature type="transmembrane region" description="Helical" evidence="4">
    <location>
        <begin position="105"/>
        <end position="128"/>
    </location>
</feature>
<keyword evidence="1 4" id="KW-0812">Transmembrane</keyword>
<organism evidence="5 6">
    <name type="scientific">Reyranella humidisoli</name>
    <dbReference type="NCBI Taxonomy" id="2849149"/>
    <lineage>
        <taxon>Bacteria</taxon>
        <taxon>Pseudomonadati</taxon>
        <taxon>Pseudomonadota</taxon>
        <taxon>Alphaproteobacteria</taxon>
        <taxon>Hyphomicrobiales</taxon>
        <taxon>Reyranellaceae</taxon>
        <taxon>Reyranella</taxon>
    </lineage>
</organism>
<dbReference type="PANTHER" id="PTHR11360">
    <property type="entry name" value="MONOCARBOXYLATE TRANSPORTER"/>
    <property type="match status" value="1"/>
</dbReference>
<name>A0ABS6IFN0_9HYPH</name>
<feature type="transmembrane region" description="Helical" evidence="4">
    <location>
        <begin position="283"/>
        <end position="303"/>
    </location>
</feature>
<dbReference type="RefSeq" id="WP_216956885.1">
    <property type="nucleotide sequence ID" value="NZ_JAHOPB010000001.1"/>
</dbReference>
<evidence type="ECO:0000256" key="1">
    <source>
        <dbReference type="ARBA" id="ARBA00022692"/>
    </source>
</evidence>
<comment type="caution">
    <text evidence="5">The sequence shown here is derived from an EMBL/GenBank/DDBJ whole genome shotgun (WGS) entry which is preliminary data.</text>
</comment>
<evidence type="ECO:0000256" key="2">
    <source>
        <dbReference type="ARBA" id="ARBA00022989"/>
    </source>
</evidence>
<accession>A0ABS6IFN0</accession>
<keyword evidence="3 4" id="KW-0472">Membrane</keyword>
<dbReference type="PANTHER" id="PTHR11360:SF290">
    <property type="entry name" value="MONOCARBOXYLATE MFS PERMEASE"/>
    <property type="match status" value="1"/>
</dbReference>
<evidence type="ECO:0000256" key="3">
    <source>
        <dbReference type="ARBA" id="ARBA00023136"/>
    </source>
</evidence>
<evidence type="ECO:0000313" key="6">
    <source>
        <dbReference type="Proteomes" id="UP000727907"/>
    </source>
</evidence>
<feature type="transmembrane region" description="Helical" evidence="4">
    <location>
        <begin position="378"/>
        <end position="396"/>
    </location>
</feature>
<feature type="transmembrane region" description="Helical" evidence="4">
    <location>
        <begin position="140"/>
        <end position="161"/>
    </location>
</feature>
<dbReference type="Proteomes" id="UP000727907">
    <property type="component" value="Unassembled WGS sequence"/>
</dbReference>
<feature type="transmembrane region" description="Helical" evidence="4">
    <location>
        <begin position="83"/>
        <end position="99"/>
    </location>
</feature>
<feature type="transmembrane region" description="Helical" evidence="4">
    <location>
        <begin position="212"/>
        <end position="238"/>
    </location>
</feature>
<feature type="transmembrane region" description="Helical" evidence="4">
    <location>
        <begin position="14"/>
        <end position="35"/>
    </location>
</feature>
<gene>
    <name evidence="5" type="ORF">KQ910_02590</name>
</gene>
<protein>
    <submittedName>
        <fullName evidence="5">MFS transporter</fullName>
    </submittedName>
</protein>
<dbReference type="InterPro" id="IPR050327">
    <property type="entry name" value="Proton-linked_MCT"/>
</dbReference>
<dbReference type="Pfam" id="PF07690">
    <property type="entry name" value="MFS_1"/>
    <property type="match status" value="1"/>
</dbReference>
<reference evidence="5 6" key="1">
    <citation type="submission" date="2021-06" db="EMBL/GenBank/DDBJ databases">
        <authorList>
            <person name="Lee D.H."/>
        </authorList>
    </citation>
    <scope>NUCLEOTIDE SEQUENCE [LARGE SCALE GENOMIC DNA]</scope>
    <source>
        <strain evidence="5 6">MMS21-HV4-11</strain>
    </source>
</reference>
<evidence type="ECO:0000256" key="4">
    <source>
        <dbReference type="SAM" id="Phobius"/>
    </source>
</evidence>
<dbReference type="EMBL" id="JAHOPB010000001">
    <property type="protein sequence ID" value="MBU8872629.1"/>
    <property type="molecule type" value="Genomic_DNA"/>
</dbReference>
<proteinExistence type="predicted"/>
<feature type="transmembrane region" description="Helical" evidence="4">
    <location>
        <begin position="173"/>
        <end position="192"/>
    </location>
</feature>
<feature type="transmembrane region" description="Helical" evidence="4">
    <location>
        <begin position="309"/>
        <end position="329"/>
    </location>
</feature>
<sequence length="406" mass="43190">MSDTRQGRGIDSAYAWRLALVSMACVALGGGGIYLPMVGLKEMAADFGDQRAVPSFAYMVGFFGMGVGGVFMGWLADRTSPRVPLLIAGISIALGGWVASRGGEFALYAGYAMLLGFFGNAGTFTPAMNNVQGWFEKRRNMAVALISIGPAVAGSVWPQVYRLLLPEIGWRDTLLVYGLVSGALLLLGALYVRAAPTLRGPGGRRREEKVHLPLPSSTIMLLLSAAGFCCCAAMAIPFVHMVAFCGDLGYPAARGTEAVSLVLVSAIVATFAMARLAQRIGPLPVSLLCSVIQIGSLVGFLYVRDINGIYALSLLHGIPFIAIVQGYALNLRFLYGPTIAGWRLGIVMLFAMAGMAAGGWLGGFIFDATLSYMSAFKSALAFNLLNLMLLGILYMAQRRRPMVSLP</sequence>
<keyword evidence="2 4" id="KW-1133">Transmembrane helix</keyword>